<comment type="subcellular location">
    <subcellularLocation>
        <location evidence="1">Membrane</location>
        <topology evidence="1">Multi-pass membrane protein</topology>
    </subcellularLocation>
</comment>
<evidence type="ECO:0000313" key="8">
    <source>
        <dbReference type="EMBL" id="TFK32127.1"/>
    </source>
</evidence>
<feature type="transmembrane region" description="Helical" evidence="6">
    <location>
        <begin position="125"/>
        <end position="147"/>
    </location>
</feature>
<name>A0A5C3LGX7_9AGAR</name>
<dbReference type="Proteomes" id="UP000308652">
    <property type="component" value="Unassembled WGS sequence"/>
</dbReference>
<dbReference type="OrthoDB" id="3229610at2759"/>
<proteinExistence type="inferred from homology"/>
<protein>
    <recommendedName>
        <fullName evidence="7">Rhodopsin domain-containing protein</fullName>
    </recommendedName>
</protein>
<organism evidence="8 9">
    <name type="scientific">Crucibulum laeve</name>
    <dbReference type="NCBI Taxonomy" id="68775"/>
    <lineage>
        <taxon>Eukaryota</taxon>
        <taxon>Fungi</taxon>
        <taxon>Dikarya</taxon>
        <taxon>Basidiomycota</taxon>
        <taxon>Agaricomycotina</taxon>
        <taxon>Agaricomycetes</taxon>
        <taxon>Agaricomycetidae</taxon>
        <taxon>Agaricales</taxon>
        <taxon>Agaricineae</taxon>
        <taxon>Nidulariaceae</taxon>
        <taxon>Crucibulum</taxon>
    </lineage>
</organism>
<keyword evidence="4 6" id="KW-0472">Membrane</keyword>
<feature type="transmembrane region" description="Helical" evidence="6">
    <location>
        <begin position="91"/>
        <end position="113"/>
    </location>
</feature>
<dbReference type="STRING" id="68775.A0A5C3LGX7"/>
<dbReference type="PANTHER" id="PTHR33048">
    <property type="entry name" value="PTH11-LIKE INTEGRAL MEMBRANE PROTEIN (AFU_ORTHOLOGUE AFUA_5G11245)"/>
    <property type="match status" value="1"/>
</dbReference>
<evidence type="ECO:0000256" key="1">
    <source>
        <dbReference type="ARBA" id="ARBA00004141"/>
    </source>
</evidence>
<feature type="transmembrane region" description="Helical" evidence="6">
    <location>
        <begin position="20"/>
        <end position="41"/>
    </location>
</feature>
<keyword evidence="9" id="KW-1185">Reference proteome</keyword>
<feature type="transmembrane region" description="Helical" evidence="6">
    <location>
        <begin position="167"/>
        <end position="193"/>
    </location>
</feature>
<sequence>MDPCNHSLTAMIPAQPVLPWKVSICVLHLIAALSSVIRVYYRHRTRRLWWDDYASIVPAVFECFTAVVIWLRLRSFDDSEHSRRLKVTYSYMNTAAFGFVIWWSRISLALAVVRITPVWSKTRPWVIGFTCAFVLNWIVIVLGMTLNCVVNEPWKYLKGNILTCGPARVMTLLSVTTDIIGDMLLVGFPLYRLWSITLRPAQRRLVLLVFSTSVLTLVAATAVAIVSYGSLLKGPGVKLVWLMTVNIEQSISVIACNLPVLISWGYRVFSCDDDNESGDHITPHWSHIAPGGLSMPTFVPTDSSGNHSQTSENGIQISASDTSLHSEIKTQQDESVIEEWKTVEGVLKSTSGKYITV</sequence>
<dbReference type="InterPro" id="IPR049326">
    <property type="entry name" value="Rhodopsin_dom_fungi"/>
</dbReference>
<evidence type="ECO:0000313" key="9">
    <source>
        <dbReference type="Proteomes" id="UP000308652"/>
    </source>
</evidence>
<evidence type="ECO:0000256" key="3">
    <source>
        <dbReference type="ARBA" id="ARBA00022989"/>
    </source>
</evidence>
<dbReference type="AlphaFoldDB" id="A0A5C3LGX7"/>
<evidence type="ECO:0000256" key="2">
    <source>
        <dbReference type="ARBA" id="ARBA00022692"/>
    </source>
</evidence>
<comment type="similarity">
    <text evidence="5">Belongs to the SAT4 family.</text>
</comment>
<dbReference type="GO" id="GO:0016020">
    <property type="term" value="C:membrane"/>
    <property type="evidence" value="ECO:0007669"/>
    <property type="project" value="UniProtKB-SubCell"/>
</dbReference>
<feature type="transmembrane region" description="Helical" evidence="6">
    <location>
        <begin position="240"/>
        <end position="262"/>
    </location>
</feature>
<reference evidence="8 9" key="1">
    <citation type="journal article" date="2019" name="Nat. Ecol. Evol.">
        <title>Megaphylogeny resolves global patterns of mushroom evolution.</title>
        <authorList>
            <person name="Varga T."/>
            <person name="Krizsan K."/>
            <person name="Foldi C."/>
            <person name="Dima B."/>
            <person name="Sanchez-Garcia M."/>
            <person name="Sanchez-Ramirez S."/>
            <person name="Szollosi G.J."/>
            <person name="Szarkandi J.G."/>
            <person name="Papp V."/>
            <person name="Albert L."/>
            <person name="Andreopoulos W."/>
            <person name="Angelini C."/>
            <person name="Antonin V."/>
            <person name="Barry K.W."/>
            <person name="Bougher N.L."/>
            <person name="Buchanan P."/>
            <person name="Buyck B."/>
            <person name="Bense V."/>
            <person name="Catcheside P."/>
            <person name="Chovatia M."/>
            <person name="Cooper J."/>
            <person name="Damon W."/>
            <person name="Desjardin D."/>
            <person name="Finy P."/>
            <person name="Geml J."/>
            <person name="Haridas S."/>
            <person name="Hughes K."/>
            <person name="Justo A."/>
            <person name="Karasinski D."/>
            <person name="Kautmanova I."/>
            <person name="Kiss B."/>
            <person name="Kocsube S."/>
            <person name="Kotiranta H."/>
            <person name="LaButti K.M."/>
            <person name="Lechner B.E."/>
            <person name="Liimatainen K."/>
            <person name="Lipzen A."/>
            <person name="Lukacs Z."/>
            <person name="Mihaltcheva S."/>
            <person name="Morgado L.N."/>
            <person name="Niskanen T."/>
            <person name="Noordeloos M.E."/>
            <person name="Ohm R.A."/>
            <person name="Ortiz-Santana B."/>
            <person name="Ovrebo C."/>
            <person name="Racz N."/>
            <person name="Riley R."/>
            <person name="Savchenko A."/>
            <person name="Shiryaev A."/>
            <person name="Soop K."/>
            <person name="Spirin V."/>
            <person name="Szebenyi C."/>
            <person name="Tomsovsky M."/>
            <person name="Tulloss R.E."/>
            <person name="Uehling J."/>
            <person name="Grigoriev I.V."/>
            <person name="Vagvolgyi C."/>
            <person name="Papp T."/>
            <person name="Martin F.M."/>
            <person name="Miettinen O."/>
            <person name="Hibbett D.S."/>
            <person name="Nagy L.G."/>
        </authorList>
    </citation>
    <scope>NUCLEOTIDE SEQUENCE [LARGE SCALE GENOMIC DNA]</scope>
    <source>
        <strain evidence="8 9">CBS 166.37</strain>
    </source>
</reference>
<evidence type="ECO:0000256" key="5">
    <source>
        <dbReference type="ARBA" id="ARBA00038359"/>
    </source>
</evidence>
<evidence type="ECO:0000256" key="6">
    <source>
        <dbReference type="SAM" id="Phobius"/>
    </source>
</evidence>
<evidence type="ECO:0000259" key="7">
    <source>
        <dbReference type="Pfam" id="PF20684"/>
    </source>
</evidence>
<feature type="transmembrane region" description="Helical" evidence="6">
    <location>
        <begin position="205"/>
        <end position="228"/>
    </location>
</feature>
<keyword evidence="2 6" id="KW-0812">Transmembrane</keyword>
<dbReference type="EMBL" id="ML213686">
    <property type="protein sequence ID" value="TFK32127.1"/>
    <property type="molecule type" value="Genomic_DNA"/>
</dbReference>
<feature type="domain" description="Rhodopsin" evidence="7">
    <location>
        <begin position="37"/>
        <end position="261"/>
    </location>
</feature>
<dbReference type="Pfam" id="PF20684">
    <property type="entry name" value="Fung_rhodopsin"/>
    <property type="match status" value="1"/>
</dbReference>
<accession>A0A5C3LGX7</accession>
<gene>
    <name evidence="8" type="ORF">BDQ12DRAFT_716594</name>
</gene>
<dbReference type="PANTHER" id="PTHR33048:SF47">
    <property type="entry name" value="INTEGRAL MEMBRANE PROTEIN-RELATED"/>
    <property type="match status" value="1"/>
</dbReference>
<keyword evidence="3 6" id="KW-1133">Transmembrane helix</keyword>
<dbReference type="InterPro" id="IPR052337">
    <property type="entry name" value="SAT4-like"/>
</dbReference>
<evidence type="ECO:0000256" key="4">
    <source>
        <dbReference type="ARBA" id="ARBA00023136"/>
    </source>
</evidence>
<feature type="transmembrane region" description="Helical" evidence="6">
    <location>
        <begin position="53"/>
        <end position="71"/>
    </location>
</feature>